<evidence type="ECO:0000256" key="6">
    <source>
        <dbReference type="ARBA" id="ARBA00023242"/>
    </source>
</evidence>
<dbReference type="GO" id="GO:0051301">
    <property type="term" value="P:cell division"/>
    <property type="evidence" value="ECO:0007669"/>
    <property type="project" value="UniProtKB-KW"/>
</dbReference>
<evidence type="ECO:0000256" key="2">
    <source>
        <dbReference type="ARBA" id="ARBA00008585"/>
    </source>
</evidence>
<comment type="subcellular location">
    <subcellularLocation>
        <location evidence="1">Nucleus</location>
    </subcellularLocation>
</comment>
<evidence type="ECO:0008006" key="10">
    <source>
        <dbReference type="Google" id="ProtNLM"/>
    </source>
</evidence>
<name>A0A1Y2B0T0_9TREE</name>
<evidence type="ECO:0000313" key="9">
    <source>
        <dbReference type="Proteomes" id="UP000193986"/>
    </source>
</evidence>
<organism evidence="8 9">
    <name type="scientific">Naematelia encephala</name>
    <dbReference type="NCBI Taxonomy" id="71784"/>
    <lineage>
        <taxon>Eukaryota</taxon>
        <taxon>Fungi</taxon>
        <taxon>Dikarya</taxon>
        <taxon>Basidiomycota</taxon>
        <taxon>Agaricomycotina</taxon>
        <taxon>Tremellomycetes</taxon>
        <taxon>Tremellales</taxon>
        <taxon>Naemateliaceae</taxon>
        <taxon>Naematelia</taxon>
    </lineage>
</organism>
<reference evidence="8 9" key="1">
    <citation type="submission" date="2016-07" db="EMBL/GenBank/DDBJ databases">
        <title>Pervasive Adenine N6-methylation of Active Genes in Fungi.</title>
        <authorList>
            <consortium name="DOE Joint Genome Institute"/>
            <person name="Mondo S.J."/>
            <person name="Dannebaum R.O."/>
            <person name="Kuo R.C."/>
            <person name="Labutti K."/>
            <person name="Haridas S."/>
            <person name="Kuo A."/>
            <person name="Salamov A."/>
            <person name="Ahrendt S.R."/>
            <person name="Lipzen A."/>
            <person name="Sullivan W."/>
            <person name="Andreopoulos W.B."/>
            <person name="Clum A."/>
            <person name="Lindquist E."/>
            <person name="Daum C."/>
            <person name="Ramamoorthy G.K."/>
            <person name="Gryganskyi A."/>
            <person name="Culley D."/>
            <person name="Magnuson J.K."/>
            <person name="James T.Y."/>
            <person name="O'Malley M.A."/>
            <person name="Stajich J.E."/>
            <person name="Spatafora J.W."/>
            <person name="Visel A."/>
            <person name="Grigoriev I.V."/>
        </authorList>
    </citation>
    <scope>NUCLEOTIDE SEQUENCE [LARGE SCALE GENOMIC DNA]</scope>
    <source>
        <strain evidence="8 9">68-887.2</strain>
    </source>
</reference>
<evidence type="ECO:0000256" key="7">
    <source>
        <dbReference type="ARBA" id="ARBA00023306"/>
    </source>
</evidence>
<evidence type="ECO:0000256" key="5">
    <source>
        <dbReference type="ARBA" id="ARBA00022829"/>
    </source>
</evidence>
<evidence type="ECO:0000256" key="3">
    <source>
        <dbReference type="ARBA" id="ARBA00022618"/>
    </source>
</evidence>
<dbReference type="InterPro" id="IPR019440">
    <property type="entry name" value="MAU2"/>
</dbReference>
<evidence type="ECO:0000256" key="4">
    <source>
        <dbReference type="ARBA" id="ARBA00022776"/>
    </source>
</evidence>
<keyword evidence="5" id="KW-0159">Chromosome partition</keyword>
<keyword evidence="9" id="KW-1185">Reference proteome</keyword>
<comment type="caution">
    <text evidence="8">The sequence shown here is derived from an EMBL/GenBank/DDBJ whole genome shotgun (WGS) entry which is preliminary data.</text>
</comment>
<evidence type="ECO:0000313" key="8">
    <source>
        <dbReference type="EMBL" id="ORY27685.1"/>
    </source>
</evidence>
<keyword evidence="6" id="KW-0539">Nucleus</keyword>
<sequence>MSSPAGTGRRLVNLVGTKHQLDLVEQTANGPQAKRVRKSAPVGEAHLPLLPSLYHLAIAAKNASSTHLQQVFIPPEVSSAQGTAFPLVSRSGIPYEPDPAAASKALGLQLLALDLLKLGMASKDITDRERVAFSIEIGLVSEKVLAEKRKEVDRVRLAQEAEEMVGAALGIARQHAYLKAAKQELEVVNARLAFLQSKEHVGQRLVRQALKDANEPTHRYNLYLLSLDMTPDLQFLGELQREAQQHGHTQVLQLTELIRLRLLFQLRRWDLVSRCLADFGNSFGYSDLEAGEPSDPWLAYLTMHYLLVRILFEGRNGNDPTVRRLLKKAYSLMDTSMERGTWSELKASGGLIDVKVGETARLRVQATPPNVTFILIYLVTVVARRDYLGTEQSCKALVHPRAMQEFENIARADDMWDLDFSCHGLTDAVQTRSRVNSIRCEAMLEEVTACIFRSDFDTVEKVFTKLINLARASGIFVTLGPQLCLVKAQYAHILGRTTAAERYYRACASLILPGSELSQIVEIGLIGALGSVELDTKRDEIVEIANKCRASTIAGLEMAGYLLSSLVDPNRASSKKQLAHAYELATRAKHEILRCLIFAFTTSTHLYGEEDKTLKQLETGRDLAMLLGGKDREDGVGQMLLGLWFAYKLKEHHRRAGHTQEMMAAKERIATHIRRLEELRERGMMFDKVLPAIGPIMDRTDRVKQL</sequence>
<dbReference type="OrthoDB" id="5565328at2759"/>
<keyword evidence="4" id="KW-0498">Mitosis</keyword>
<dbReference type="GO" id="GO:0007059">
    <property type="term" value="P:chromosome segregation"/>
    <property type="evidence" value="ECO:0007669"/>
    <property type="project" value="UniProtKB-KW"/>
</dbReference>
<dbReference type="InParanoid" id="A0A1Y2B0T0"/>
<proteinExistence type="inferred from homology"/>
<dbReference type="Pfam" id="PF10345">
    <property type="entry name" value="Cohesin_load"/>
    <property type="match status" value="1"/>
</dbReference>
<protein>
    <recommendedName>
        <fullName evidence="10">Cohesin loading factor-domain-containing protein</fullName>
    </recommendedName>
</protein>
<dbReference type="EMBL" id="MCFC01000037">
    <property type="protein sequence ID" value="ORY27685.1"/>
    <property type="molecule type" value="Genomic_DNA"/>
</dbReference>
<accession>A0A1Y2B0T0</accession>
<keyword evidence="3" id="KW-0132">Cell division</keyword>
<gene>
    <name evidence="8" type="ORF">BCR39DRAFT_537919</name>
</gene>
<dbReference type="GO" id="GO:0007064">
    <property type="term" value="P:mitotic sister chromatid cohesion"/>
    <property type="evidence" value="ECO:0007669"/>
    <property type="project" value="InterPro"/>
</dbReference>
<dbReference type="AlphaFoldDB" id="A0A1Y2B0T0"/>
<keyword evidence="7" id="KW-0131">Cell cycle</keyword>
<dbReference type="Proteomes" id="UP000193986">
    <property type="component" value="Unassembled WGS sequence"/>
</dbReference>
<comment type="similarity">
    <text evidence="2">Belongs to the SCC4/mau-2 family.</text>
</comment>
<dbReference type="GO" id="GO:0005634">
    <property type="term" value="C:nucleus"/>
    <property type="evidence" value="ECO:0007669"/>
    <property type="project" value="UniProtKB-SubCell"/>
</dbReference>
<evidence type="ECO:0000256" key="1">
    <source>
        <dbReference type="ARBA" id="ARBA00004123"/>
    </source>
</evidence>